<dbReference type="Gene3D" id="3.40.50.150">
    <property type="entry name" value="Vaccinia Virus protein VP39"/>
    <property type="match status" value="2"/>
</dbReference>
<dbReference type="KEGG" id="chya:V22_40050"/>
<evidence type="ECO:0000313" key="1">
    <source>
        <dbReference type="EMBL" id="QDT66734.1"/>
    </source>
</evidence>
<dbReference type="Pfam" id="PF13489">
    <property type="entry name" value="Methyltransf_23"/>
    <property type="match status" value="1"/>
</dbReference>
<keyword evidence="2" id="KW-1185">Reference proteome</keyword>
<organism evidence="1 2">
    <name type="scientific">Calycomorphotria hydatis</name>
    <dbReference type="NCBI Taxonomy" id="2528027"/>
    <lineage>
        <taxon>Bacteria</taxon>
        <taxon>Pseudomonadati</taxon>
        <taxon>Planctomycetota</taxon>
        <taxon>Planctomycetia</taxon>
        <taxon>Planctomycetales</taxon>
        <taxon>Planctomycetaceae</taxon>
        <taxon>Calycomorphotria</taxon>
    </lineage>
</organism>
<reference evidence="1 2" key="1">
    <citation type="submission" date="2019-02" db="EMBL/GenBank/DDBJ databases">
        <title>Deep-cultivation of Planctomycetes and their phenomic and genomic characterization uncovers novel biology.</title>
        <authorList>
            <person name="Wiegand S."/>
            <person name="Jogler M."/>
            <person name="Boedeker C."/>
            <person name="Pinto D."/>
            <person name="Vollmers J."/>
            <person name="Rivas-Marin E."/>
            <person name="Kohn T."/>
            <person name="Peeters S.H."/>
            <person name="Heuer A."/>
            <person name="Rast P."/>
            <person name="Oberbeckmann S."/>
            <person name="Bunk B."/>
            <person name="Jeske O."/>
            <person name="Meyerdierks A."/>
            <person name="Storesund J.E."/>
            <person name="Kallscheuer N."/>
            <person name="Luecker S."/>
            <person name="Lage O.M."/>
            <person name="Pohl T."/>
            <person name="Merkel B.J."/>
            <person name="Hornburger P."/>
            <person name="Mueller R.-W."/>
            <person name="Bruemmer F."/>
            <person name="Labrenz M."/>
            <person name="Spormann A.M."/>
            <person name="Op den Camp H."/>
            <person name="Overmann J."/>
            <person name="Amann R."/>
            <person name="Jetten M.S.M."/>
            <person name="Mascher T."/>
            <person name="Medema M.H."/>
            <person name="Devos D.P."/>
            <person name="Kaster A.-K."/>
            <person name="Ovreas L."/>
            <person name="Rohde M."/>
            <person name="Galperin M.Y."/>
            <person name="Jogler C."/>
        </authorList>
    </citation>
    <scope>NUCLEOTIDE SEQUENCE [LARGE SCALE GENOMIC DNA]</scope>
    <source>
        <strain evidence="1 2">V22</strain>
    </source>
</reference>
<dbReference type="InterPro" id="IPR029063">
    <property type="entry name" value="SAM-dependent_MTases_sf"/>
</dbReference>
<dbReference type="SUPFAM" id="SSF53335">
    <property type="entry name" value="S-adenosyl-L-methionine-dependent methyltransferases"/>
    <property type="match status" value="2"/>
</dbReference>
<dbReference type="PANTHER" id="PTHR43861:SF6">
    <property type="entry name" value="METHYLTRANSFERASE TYPE 11"/>
    <property type="match status" value="1"/>
</dbReference>
<proteinExistence type="predicted"/>
<accession>A0A517TED3</accession>
<dbReference type="GO" id="GO:0008168">
    <property type="term" value="F:methyltransferase activity"/>
    <property type="evidence" value="ECO:0007669"/>
    <property type="project" value="UniProtKB-KW"/>
</dbReference>
<dbReference type="CDD" id="cd02440">
    <property type="entry name" value="AdoMet_MTases"/>
    <property type="match status" value="1"/>
</dbReference>
<name>A0A517TED3_9PLAN</name>
<dbReference type="AlphaFoldDB" id="A0A517TED3"/>
<dbReference type="RefSeq" id="WP_145266060.1">
    <property type="nucleotide sequence ID" value="NZ_CP036316.1"/>
</dbReference>
<sequence>MYNFSLRFLKRILRIVGLAVNRAPYGITIKIFLPRFPKAKLSNVKIHIGSGTLGRDGYINCDIRPLPGVKIVCPAWELSMHANEVSAIYSRHMLEHLTFAEVDATLADWYRALALGGTIEVWVPNMTFHIEQWQRAEWNHTQWKENKSDARWGAAGFYGWQRECDPRQPDYSSSYWDCHKSGFDTYNARFFLNKHGFVDVTLKVVDEIHLVMTARKATEQGERQVASIIEQVRPDHRGRYYFAANHLSTARTVLDLACGVGYGSRILADAIQNVSVTGIDRDKGAVQFALTHYANDRIRFLHEDVTTFEHNGHIYDAAVSFETIEHLAKPELMLQRIRKHLGTNSTFICSTPNQETMPFNPEQFIYHVRHYTPKQLRTLLTDTGFRVLNMVSQHDKQSEDVSDNSDGLFLIAICECT</sequence>
<keyword evidence="1" id="KW-0489">Methyltransferase</keyword>
<keyword evidence="1" id="KW-0808">Transferase</keyword>
<dbReference type="GO" id="GO:0032259">
    <property type="term" value="P:methylation"/>
    <property type="evidence" value="ECO:0007669"/>
    <property type="project" value="UniProtKB-KW"/>
</dbReference>
<gene>
    <name evidence="1" type="ORF">V22_40050</name>
</gene>
<dbReference type="Proteomes" id="UP000319976">
    <property type="component" value="Chromosome"/>
</dbReference>
<dbReference type="OrthoDB" id="282790at2"/>
<dbReference type="PANTHER" id="PTHR43861">
    <property type="entry name" value="TRANS-ACONITATE 2-METHYLTRANSFERASE-RELATED"/>
    <property type="match status" value="1"/>
</dbReference>
<protein>
    <submittedName>
        <fullName evidence="1">Putative S-adenosylmethionine-dependent methyltransferase/MSMEI_2290</fullName>
        <ecNumber evidence="1">2.1.1.-</ecNumber>
    </submittedName>
</protein>
<dbReference type="EMBL" id="CP036316">
    <property type="protein sequence ID" value="QDT66734.1"/>
    <property type="molecule type" value="Genomic_DNA"/>
</dbReference>
<evidence type="ECO:0000313" key="2">
    <source>
        <dbReference type="Proteomes" id="UP000319976"/>
    </source>
</evidence>
<dbReference type="EC" id="2.1.1.-" evidence="1"/>